<name>F3YW78_DESAF</name>
<dbReference type="HOGENOM" id="CLU_070765_0_0_7"/>
<protein>
    <submittedName>
        <fullName evidence="1">Uncharacterized protein</fullName>
    </submittedName>
</protein>
<dbReference type="eggNOG" id="ENOG5033HZ0">
    <property type="taxonomic scope" value="Bacteria"/>
</dbReference>
<evidence type="ECO:0000313" key="2">
    <source>
        <dbReference type="Proteomes" id="UP000007844"/>
    </source>
</evidence>
<organism evidence="1 2">
    <name type="scientific">Desulfocurvibacter africanus subsp. africanus str. Walvis Bay</name>
    <dbReference type="NCBI Taxonomy" id="690850"/>
    <lineage>
        <taxon>Bacteria</taxon>
        <taxon>Pseudomonadati</taxon>
        <taxon>Thermodesulfobacteriota</taxon>
        <taxon>Desulfovibrionia</taxon>
        <taxon>Desulfovibrionales</taxon>
        <taxon>Desulfovibrionaceae</taxon>
        <taxon>Desulfocurvibacter</taxon>
    </lineage>
</organism>
<proteinExistence type="predicted"/>
<sequence length="256" mass="30409">MSKAWIRAKRPAFVRDVLRDFCLASLKLEEQFRHNDQHKRLNFDEIRDLLGFEMNKGLLWRLKDTAHHLFRNEPGERLVGRFLDWSMGYIFHETIKLKEDAYQQATYGQWFRQMQGTAMATEESDITRELYKVVEQTRESIEREIARIRFILAHCRRLFPLYLCEHKDNLLLARLIFEEQGLVEETFGNDFARLQRAIYGSEPELMYVYASRSLRQGGWMEDAARAVEEAARLCNSSPLVLQEKEIVDSWQKKLKV</sequence>
<dbReference type="KEGG" id="daf:Desaf_0830"/>
<dbReference type="STRING" id="690850.Desaf_0830"/>
<reference evidence="1 2" key="1">
    <citation type="journal article" date="2011" name="J. Bacteriol.">
        <title>Genome sequence of the mercury-methylating and pleomorphic Desulfovibrio africanus Strain Walvis Bay.</title>
        <authorList>
            <person name="Brown S.D."/>
            <person name="Wall J.D."/>
            <person name="Kucken A.M."/>
            <person name="Gilmour C.C."/>
            <person name="Podar M."/>
            <person name="Brandt C.C."/>
            <person name="Teshima H."/>
            <person name="Detter J.C."/>
            <person name="Han C.S."/>
            <person name="Land M.L."/>
            <person name="Lucas S."/>
            <person name="Han J."/>
            <person name="Pennacchio L."/>
            <person name="Nolan M."/>
            <person name="Pitluck S."/>
            <person name="Woyke T."/>
            <person name="Goodwin L."/>
            <person name="Palumbo A.V."/>
            <person name="Elias D.A."/>
        </authorList>
    </citation>
    <scope>NUCLEOTIDE SEQUENCE [LARGE SCALE GENOMIC DNA]</scope>
    <source>
        <strain evidence="1 2">Walvis Bay</strain>
    </source>
</reference>
<dbReference type="RefSeq" id="WP_014259006.1">
    <property type="nucleotide sequence ID" value="NC_016629.1"/>
</dbReference>
<dbReference type="AlphaFoldDB" id="F3YW78"/>
<keyword evidence="2" id="KW-1185">Reference proteome</keyword>
<dbReference type="Proteomes" id="UP000007844">
    <property type="component" value="Chromosome"/>
</dbReference>
<dbReference type="EMBL" id="CP003221">
    <property type="protein sequence ID" value="EGJ49181.1"/>
    <property type="molecule type" value="Genomic_DNA"/>
</dbReference>
<evidence type="ECO:0000313" key="1">
    <source>
        <dbReference type="EMBL" id="EGJ49181.1"/>
    </source>
</evidence>
<accession>F3YW78</accession>
<gene>
    <name evidence="1" type="ORF">Desaf_0830</name>
</gene>